<dbReference type="InterPro" id="IPR000700">
    <property type="entry name" value="PAS-assoc_C"/>
</dbReference>
<name>A0AAV3T8U0_9EURY</name>
<dbReference type="Gene3D" id="3.40.50.2300">
    <property type="match status" value="1"/>
</dbReference>
<dbReference type="CDD" id="cd00130">
    <property type="entry name" value="PAS"/>
    <property type="match status" value="2"/>
</dbReference>
<dbReference type="PROSITE" id="PS50112">
    <property type="entry name" value="PAS"/>
    <property type="match status" value="2"/>
</dbReference>
<comment type="caution">
    <text evidence="6">The sequence shown here is derived from an EMBL/GenBank/DDBJ whole genome shotgun (WGS) entry which is preliminary data.</text>
</comment>
<dbReference type="Proteomes" id="UP001500420">
    <property type="component" value="Unassembled WGS sequence"/>
</dbReference>
<proteinExistence type="predicted"/>
<dbReference type="CDD" id="cd00156">
    <property type="entry name" value="REC"/>
    <property type="match status" value="1"/>
</dbReference>
<evidence type="ECO:0000259" key="3">
    <source>
        <dbReference type="PROSITE" id="PS50110"/>
    </source>
</evidence>
<reference evidence="6 7" key="1">
    <citation type="journal article" date="2019" name="Int. J. Syst. Evol. Microbiol.">
        <title>The Global Catalogue of Microorganisms (GCM) 10K type strain sequencing project: providing services to taxonomists for standard genome sequencing and annotation.</title>
        <authorList>
            <consortium name="The Broad Institute Genomics Platform"/>
            <consortium name="The Broad Institute Genome Sequencing Center for Infectious Disease"/>
            <person name="Wu L."/>
            <person name="Ma J."/>
        </authorList>
    </citation>
    <scope>NUCLEOTIDE SEQUENCE [LARGE SCALE GENOMIC DNA]</scope>
    <source>
        <strain evidence="6 7">JCM 16328</strain>
    </source>
</reference>
<dbReference type="EMBL" id="BAAADV010000003">
    <property type="protein sequence ID" value="GAA0672363.1"/>
    <property type="molecule type" value="Genomic_DNA"/>
</dbReference>
<feature type="domain" description="PAC" evidence="5">
    <location>
        <begin position="204"/>
        <end position="263"/>
    </location>
</feature>
<sequence>MIEPITVLHVDDEPPLLDLTKTFLEREGGIEVRTESDPERALELLDGSIDCVLSDYQMPAMDGIEFLDAVRERRPSIPFVLFTGKGSEEIASEAISAGVSDYIQKETGSDQYTVLANRIRNLVDQRRTEQTLRQRVEAIEAASEGIAIFDGCGELAYANEAYSELYGRDLDDLFGEHWRDIHSEWAIERADDEVLPSLREGGQWSGELPVERSDGTTVPSSVSVASIERGATGRNPDDERSGGAVCVVRDLTERRERERELEEQRRRFRSLLESLPGMAYRARTDSGWPMEFVSEGCERLTGYEPDALESGEVSWGESVIHPDDLETVNRVTREALDNGDAFALEYRILTKSGDVRWVSERGHRVEPEILEGYIADVSARRQLEEELRRERGDAAVGSNDRDAAGRDTEAPDDA</sequence>
<feature type="compositionally biased region" description="Polar residues" evidence="2">
    <location>
        <begin position="215"/>
        <end position="224"/>
    </location>
</feature>
<keyword evidence="1" id="KW-0597">Phosphoprotein</keyword>
<gene>
    <name evidence="6" type="ORF">GCM10009020_18800</name>
</gene>
<dbReference type="SMART" id="SM00448">
    <property type="entry name" value="REC"/>
    <property type="match status" value="1"/>
</dbReference>
<feature type="domain" description="PAS" evidence="4">
    <location>
        <begin position="264"/>
        <end position="339"/>
    </location>
</feature>
<evidence type="ECO:0000256" key="1">
    <source>
        <dbReference type="PROSITE-ProRule" id="PRU00169"/>
    </source>
</evidence>
<evidence type="ECO:0000259" key="4">
    <source>
        <dbReference type="PROSITE" id="PS50112"/>
    </source>
</evidence>
<dbReference type="InterPro" id="IPR052155">
    <property type="entry name" value="Biofilm_reg_signaling"/>
</dbReference>
<feature type="region of interest" description="Disordered" evidence="2">
    <location>
        <begin position="200"/>
        <end position="224"/>
    </location>
</feature>
<dbReference type="SUPFAM" id="SSF52172">
    <property type="entry name" value="CheY-like"/>
    <property type="match status" value="1"/>
</dbReference>
<protein>
    <recommendedName>
        <fullName evidence="8">PAS domain S-box-containing protein</fullName>
    </recommendedName>
</protein>
<dbReference type="PROSITE" id="PS50110">
    <property type="entry name" value="RESPONSE_REGULATORY"/>
    <property type="match status" value="1"/>
</dbReference>
<dbReference type="NCBIfam" id="TIGR00229">
    <property type="entry name" value="sensory_box"/>
    <property type="match status" value="2"/>
</dbReference>
<dbReference type="InterPro" id="IPR013655">
    <property type="entry name" value="PAS_fold_3"/>
</dbReference>
<evidence type="ECO:0000313" key="6">
    <source>
        <dbReference type="EMBL" id="GAA0672363.1"/>
    </source>
</evidence>
<feature type="domain" description="Response regulatory" evidence="3">
    <location>
        <begin position="6"/>
        <end position="120"/>
    </location>
</feature>
<dbReference type="InterPro" id="IPR001789">
    <property type="entry name" value="Sig_transdc_resp-reg_receiver"/>
</dbReference>
<dbReference type="SMART" id="SM00091">
    <property type="entry name" value="PAS"/>
    <property type="match status" value="2"/>
</dbReference>
<dbReference type="GO" id="GO:0000160">
    <property type="term" value="P:phosphorelay signal transduction system"/>
    <property type="evidence" value="ECO:0007669"/>
    <property type="project" value="InterPro"/>
</dbReference>
<dbReference type="Pfam" id="PF00072">
    <property type="entry name" value="Response_reg"/>
    <property type="match status" value="1"/>
</dbReference>
<evidence type="ECO:0000313" key="7">
    <source>
        <dbReference type="Proteomes" id="UP001500420"/>
    </source>
</evidence>
<dbReference type="SUPFAM" id="SSF55785">
    <property type="entry name" value="PYP-like sensor domain (PAS domain)"/>
    <property type="match status" value="2"/>
</dbReference>
<organism evidence="6 7">
    <name type="scientific">Natronoarchaeum mannanilyticum</name>
    <dbReference type="NCBI Taxonomy" id="926360"/>
    <lineage>
        <taxon>Archaea</taxon>
        <taxon>Methanobacteriati</taxon>
        <taxon>Methanobacteriota</taxon>
        <taxon>Stenosarchaea group</taxon>
        <taxon>Halobacteria</taxon>
        <taxon>Halobacteriales</taxon>
        <taxon>Natronoarchaeaceae</taxon>
    </lineage>
</organism>
<dbReference type="InterPro" id="IPR011006">
    <property type="entry name" value="CheY-like_superfamily"/>
</dbReference>
<dbReference type="InterPro" id="IPR013656">
    <property type="entry name" value="PAS_4"/>
</dbReference>
<feature type="domain" description="PAS" evidence="4">
    <location>
        <begin position="128"/>
        <end position="176"/>
    </location>
</feature>
<keyword evidence="7" id="KW-1185">Reference proteome</keyword>
<dbReference type="RefSeq" id="WP_343773739.1">
    <property type="nucleotide sequence ID" value="NZ_BAAADV010000003.1"/>
</dbReference>
<feature type="modified residue" description="4-aspartylphosphate" evidence="1">
    <location>
        <position position="55"/>
    </location>
</feature>
<dbReference type="AlphaFoldDB" id="A0AAV3T8U0"/>
<evidence type="ECO:0000256" key="2">
    <source>
        <dbReference type="SAM" id="MobiDB-lite"/>
    </source>
</evidence>
<dbReference type="Pfam" id="PF08447">
    <property type="entry name" value="PAS_3"/>
    <property type="match status" value="1"/>
</dbReference>
<evidence type="ECO:0000259" key="5">
    <source>
        <dbReference type="PROSITE" id="PS50113"/>
    </source>
</evidence>
<dbReference type="InterPro" id="IPR000014">
    <property type="entry name" value="PAS"/>
</dbReference>
<dbReference type="Gene3D" id="3.30.450.20">
    <property type="entry name" value="PAS domain"/>
    <property type="match status" value="2"/>
</dbReference>
<feature type="region of interest" description="Disordered" evidence="2">
    <location>
        <begin position="386"/>
        <end position="414"/>
    </location>
</feature>
<dbReference type="PANTHER" id="PTHR44757:SF2">
    <property type="entry name" value="BIOFILM ARCHITECTURE MAINTENANCE PROTEIN MBAA"/>
    <property type="match status" value="1"/>
</dbReference>
<dbReference type="PROSITE" id="PS50113">
    <property type="entry name" value="PAC"/>
    <property type="match status" value="1"/>
</dbReference>
<evidence type="ECO:0008006" key="8">
    <source>
        <dbReference type="Google" id="ProtNLM"/>
    </source>
</evidence>
<dbReference type="PANTHER" id="PTHR44757">
    <property type="entry name" value="DIGUANYLATE CYCLASE DGCP"/>
    <property type="match status" value="1"/>
</dbReference>
<dbReference type="InterPro" id="IPR035965">
    <property type="entry name" value="PAS-like_dom_sf"/>
</dbReference>
<dbReference type="Pfam" id="PF08448">
    <property type="entry name" value="PAS_4"/>
    <property type="match status" value="1"/>
</dbReference>
<accession>A0AAV3T8U0</accession>